<dbReference type="SUPFAM" id="SSF53187">
    <property type="entry name" value="Zn-dependent exopeptidases"/>
    <property type="match status" value="1"/>
</dbReference>
<keyword evidence="5" id="KW-1185">Reference proteome</keyword>
<organism evidence="4 5">
    <name type="scientific">Neiella litorisoli</name>
    <dbReference type="NCBI Taxonomy" id="2771431"/>
    <lineage>
        <taxon>Bacteria</taxon>
        <taxon>Pseudomonadati</taxon>
        <taxon>Pseudomonadota</taxon>
        <taxon>Gammaproteobacteria</taxon>
        <taxon>Alteromonadales</taxon>
        <taxon>Echinimonadaceae</taxon>
        <taxon>Neiella</taxon>
    </lineage>
</organism>
<dbReference type="Gene3D" id="2.60.40.3120">
    <property type="match status" value="1"/>
</dbReference>
<dbReference type="GO" id="GO:0004181">
    <property type="term" value="F:metallocarboxypeptidase activity"/>
    <property type="evidence" value="ECO:0007669"/>
    <property type="project" value="InterPro"/>
</dbReference>
<proteinExistence type="inferred from homology"/>
<comment type="similarity">
    <text evidence="2">Belongs to the peptidase M14 family.</text>
</comment>
<dbReference type="EMBL" id="JACXAF010000006">
    <property type="protein sequence ID" value="MBD1388913.1"/>
    <property type="molecule type" value="Genomic_DNA"/>
</dbReference>
<reference evidence="4" key="1">
    <citation type="submission" date="2020-09" db="EMBL/GenBank/DDBJ databases">
        <title>A novel bacterium of genus Neiella, isolated from South China Sea.</title>
        <authorList>
            <person name="Huang H."/>
            <person name="Mo K."/>
            <person name="Hu Y."/>
        </authorList>
    </citation>
    <scope>NUCLEOTIDE SEQUENCE</scope>
    <source>
        <strain evidence="4">HB171785</strain>
    </source>
</reference>
<dbReference type="Pfam" id="PF18027">
    <property type="entry name" value="Pepdidase_M14_N"/>
    <property type="match status" value="1"/>
</dbReference>
<feature type="active site" description="Proton donor/acceptor" evidence="2">
    <location>
        <position position="336"/>
    </location>
</feature>
<accession>A0A8J6QI21</accession>
<dbReference type="Pfam" id="PF00246">
    <property type="entry name" value="Peptidase_M14"/>
    <property type="match status" value="1"/>
</dbReference>
<name>A0A8J6QI21_9GAMM</name>
<evidence type="ECO:0000313" key="4">
    <source>
        <dbReference type="EMBL" id="MBD1388913.1"/>
    </source>
</evidence>
<evidence type="ECO:0000256" key="2">
    <source>
        <dbReference type="PROSITE-ProRule" id="PRU01379"/>
    </source>
</evidence>
<dbReference type="InterPro" id="IPR040626">
    <property type="entry name" value="Pepdidase_M14_N"/>
</dbReference>
<dbReference type="InterPro" id="IPR000834">
    <property type="entry name" value="Peptidase_M14"/>
</dbReference>
<evidence type="ECO:0000313" key="5">
    <source>
        <dbReference type="Proteomes" id="UP000638014"/>
    </source>
</evidence>
<sequence>MIRISSHFDSGNIECHDCQDPQNIRLRIVKDGAADFLQWFHFRLSGAANTQCRLVIENAGECSYVEGWHDYRAVASYDRENWFRVNSRFEDGKLIIDHEPELNSIYFAYFAPYSMERHQDLIAWAADTGDCEVEVLGSTVDGRDMDLLTIGDERDGKIKCWVIARQHPGETMAEWWMEGFLARMLDNSDPVTRELLDQMTFYVVPNMNPDGSFRGHLRSNAAGANLNREWQEPSLERSPEVFHVLERMKQTGVDLCLDVHGDEALPYNFIAGAEGIPSWNEFKQQQLDHFQAELVKASPDFQTQFGYDKDQPGQANMTVCTNNIAERFDCLAMTLEMPFKDTVETPDYEQGWSPERCMRLGEACVNAIYQSRSVLKKS</sequence>
<dbReference type="PANTHER" id="PTHR12756">
    <property type="entry name" value="CYTOSOLIC CARBOXYPEPTIDASE"/>
    <property type="match status" value="1"/>
</dbReference>
<comment type="caution">
    <text evidence="4">The sequence shown here is derived from an EMBL/GenBank/DDBJ whole genome shotgun (WGS) entry which is preliminary data.</text>
</comment>
<dbReference type="Proteomes" id="UP000638014">
    <property type="component" value="Unassembled WGS sequence"/>
</dbReference>
<dbReference type="Gene3D" id="3.40.630.10">
    <property type="entry name" value="Zn peptidases"/>
    <property type="match status" value="1"/>
</dbReference>
<comment type="cofactor">
    <cofactor evidence="1">
        <name>Zn(2+)</name>
        <dbReference type="ChEBI" id="CHEBI:29105"/>
    </cofactor>
</comment>
<evidence type="ECO:0000256" key="1">
    <source>
        <dbReference type="ARBA" id="ARBA00001947"/>
    </source>
</evidence>
<evidence type="ECO:0000259" key="3">
    <source>
        <dbReference type="PROSITE" id="PS52035"/>
    </source>
</evidence>
<dbReference type="GO" id="GO:0006508">
    <property type="term" value="P:proteolysis"/>
    <property type="evidence" value="ECO:0007669"/>
    <property type="project" value="InterPro"/>
</dbReference>
<gene>
    <name evidence="4" type="ORF">IC617_05685</name>
</gene>
<dbReference type="PROSITE" id="PS52035">
    <property type="entry name" value="PEPTIDASE_M14"/>
    <property type="match status" value="1"/>
</dbReference>
<dbReference type="InterPro" id="IPR050821">
    <property type="entry name" value="Cytosolic_carboxypeptidase"/>
</dbReference>
<feature type="domain" description="Peptidase M14" evidence="3">
    <location>
        <begin position="111"/>
        <end position="375"/>
    </location>
</feature>
<dbReference type="CDD" id="cd06234">
    <property type="entry name" value="M14_PaCCP-like"/>
    <property type="match status" value="1"/>
</dbReference>
<keyword evidence="4" id="KW-0121">Carboxypeptidase</keyword>
<dbReference type="AlphaFoldDB" id="A0A8J6QI21"/>
<keyword evidence="4" id="KW-0378">Hydrolase</keyword>
<dbReference type="PANTHER" id="PTHR12756:SF11">
    <property type="entry name" value="CYTOSOLIC CARBOXYPEPTIDASE 1"/>
    <property type="match status" value="1"/>
</dbReference>
<dbReference type="GO" id="GO:0008270">
    <property type="term" value="F:zinc ion binding"/>
    <property type="evidence" value="ECO:0007669"/>
    <property type="project" value="InterPro"/>
</dbReference>
<keyword evidence="4" id="KW-0645">Protease</keyword>
<protein>
    <submittedName>
        <fullName evidence="4">Carboxypeptidase family protein</fullName>
    </submittedName>
</protein>